<keyword evidence="13 16" id="KW-0472">Membrane</keyword>
<dbReference type="GO" id="GO:0005524">
    <property type="term" value="F:ATP binding"/>
    <property type="evidence" value="ECO:0007669"/>
    <property type="project" value="UniProtKB-KW"/>
</dbReference>
<feature type="domain" description="Polysaccharide chain length determinant N-terminal" evidence="17">
    <location>
        <begin position="12"/>
        <end position="103"/>
    </location>
</feature>
<feature type="transmembrane region" description="Helical" evidence="16">
    <location>
        <begin position="521"/>
        <end position="541"/>
    </location>
</feature>
<name>A0A7Y7PRX1_9BACT</name>
<evidence type="ECO:0000256" key="13">
    <source>
        <dbReference type="ARBA" id="ARBA00023136"/>
    </source>
</evidence>
<keyword evidence="7 19" id="KW-0808">Transferase</keyword>
<evidence type="ECO:0000313" key="20">
    <source>
        <dbReference type="Proteomes" id="UP000565521"/>
    </source>
</evidence>
<keyword evidence="11" id="KW-0067">ATP-binding</keyword>
<comment type="similarity">
    <text evidence="3">Belongs to the etk/wzc family.</text>
</comment>
<dbReference type="RefSeq" id="WP_176909443.1">
    <property type="nucleotide sequence ID" value="NZ_JABKAU010000032.1"/>
</dbReference>
<feature type="transmembrane region" description="Helical" evidence="16">
    <location>
        <begin position="27"/>
        <end position="45"/>
    </location>
</feature>
<comment type="subcellular location">
    <subcellularLocation>
        <location evidence="1">Cell inner membrane</location>
        <topology evidence="1">Multi-pass membrane protein</topology>
    </subcellularLocation>
</comment>
<keyword evidence="20" id="KW-1185">Reference proteome</keyword>
<keyword evidence="9" id="KW-0547">Nucleotide-binding</keyword>
<keyword evidence="5" id="KW-1003">Cell membrane</keyword>
<dbReference type="PANTHER" id="PTHR32309:SF13">
    <property type="entry name" value="FERRIC ENTEROBACTIN TRANSPORT PROTEIN FEPE"/>
    <property type="match status" value="1"/>
</dbReference>
<dbReference type="PANTHER" id="PTHR32309">
    <property type="entry name" value="TYROSINE-PROTEIN KINASE"/>
    <property type="match status" value="1"/>
</dbReference>
<dbReference type="Pfam" id="PF02706">
    <property type="entry name" value="Wzz"/>
    <property type="match status" value="1"/>
</dbReference>
<keyword evidence="12 16" id="KW-1133">Transmembrane helix</keyword>
<dbReference type="InterPro" id="IPR005702">
    <property type="entry name" value="Wzc-like_C"/>
</dbReference>
<evidence type="ECO:0000256" key="2">
    <source>
        <dbReference type="ARBA" id="ARBA00007316"/>
    </source>
</evidence>
<dbReference type="InterPro" id="IPR027417">
    <property type="entry name" value="P-loop_NTPase"/>
</dbReference>
<evidence type="ECO:0000256" key="3">
    <source>
        <dbReference type="ARBA" id="ARBA00008883"/>
    </source>
</evidence>
<comment type="similarity">
    <text evidence="2">Belongs to the CpsD/CapB family.</text>
</comment>
<dbReference type="SUPFAM" id="SSF52540">
    <property type="entry name" value="P-loop containing nucleoside triphosphate hydrolases"/>
    <property type="match status" value="1"/>
</dbReference>
<evidence type="ECO:0000259" key="18">
    <source>
        <dbReference type="Pfam" id="PF13614"/>
    </source>
</evidence>
<evidence type="ECO:0000256" key="9">
    <source>
        <dbReference type="ARBA" id="ARBA00022741"/>
    </source>
</evidence>
<dbReference type="GO" id="GO:0005886">
    <property type="term" value="C:plasma membrane"/>
    <property type="evidence" value="ECO:0007669"/>
    <property type="project" value="UniProtKB-SubCell"/>
</dbReference>
<dbReference type="Proteomes" id="UP000565521">
    <property type="component" value="Unassembled WGS sequence"/>
</dbReference>
<dbReference type="Gene3D" id="3.40.50.300">
    <property type="entry name" value="P-loop containing nucleotide triphosphate hydrolases"/>
    <property type="match status" value="1"/>
</dbReference>
<dbReference type="CDD" id="cd05387">
    <property type="entry name" value="BY-kinase"/>
    <property type="match status" value="1"/>
</dbReference>
<keyword evidence="6" id="KW-0997">Cell inner membrane</keyword>
<dbReference type="InterPro" id="IPR025669">
    <property type="entry name" value="AAA_dom"/>
</dbReference>
<evidence type="ECO:0000256" key="4">
    <source>
        <dbReference type="ARBA" id="ARBA00011903"/>
    </source>
</evidence>
<sequence>MKTIPTPSSAADEIDLNLLFFKLRKRWPLFVLALLLAGAGAYFYLQITAPVYAFRATMLLGDQATGSKRAQDLLQMLEVPDKGLKMEDELGLITSTGTVQQAVASLPYAVQYSHEPTSWLNRMGSVVVREQAADAMPFAIAPDLATPQLTGVRIYVTPAGPGRYRLRADAELSQLVDLPSGNVVSEVPAVHLDKIVRAGDTLRHPLLHLVIRPRLGGVFGQASGRYSFLLRDLPTAASDYAGDLVVRPIDHDSRIVELKLKSSVPAQAAMFLDTLMAVYVAANLREQNNTGRKTLAFMDEEIAKLAGVRRQAAQTLSTFRASQGVVDVGVQSSAGIQRLSELQTARARAATSQRYCLDMLAYLRANSNATQIASPSNAGIEDGVLSSLILQLGELNGRRAALGVNGSDTNPLLVVVDERISSTKQALIQTLTNMSRTAGIGVRDLDAQLAQVRGQINQMPENERKFGFLKSESDFNEKSYGFLVDRRSEAALALATNTSDKHIVDRAQATSIGPDSPNPKLVVLIALLAGLLLPAGLVVVLDKANRTIQGQEDLAQLTDIPMLGIVTHGDRADTRNLLHETKGPLAESFRSIRVNLQYLAATPDKKVLGITSSVPGEGKSFCAVNLATELANSGRRVVLVETDLRRPTLAGYFKLPRGGKHGLASYLSGQSTLEEACRPSEVPGLDLLLCGALPARPTQLLENTRMTDLLHQLRADYDYVVLDTPPVVFVAEYFVLVRHLDATVYVVRHNYTDRSLVSRINELYEDGKIREVYIIINDVHFTTSYEYRHQKNAYSYYK</sequence>
<gene>
    <name evidence="19" type="ORF">HW554_15230</name>
</gene>
<evidence type="ECO:0000259" key="17">
    <source>
        <dbReference type="Pfam" id="PF02706"/>
    </source>
</evidence>
<evidence type="ECO:0000256" key="14">
    <source>
        <dbReference type="ARBA" id="ARBA00023137"/>
    </source>
</evidence>
<keyword evidence="14" id="KW-0829">Tyrosine-protein kinase</keyword>
<dbReference type="InterPro" id="IPR003856">
    <property type="entry name" value="LPS_length_determ_N"/>
</dbReference>
<evidence type="ECO:0000256" key="15">
    <source>
        <dbReference type="ARBA" id="ARBA00051245"/>
    </source>
</evidence>
<dbReference type="AlphaFoldDB" id="A0A7Y7PRX1"/>
<feature type="domain" description="AAA" evidence="18">
    <location>
        <begin position="607"/>
        <end position="731"/>
    </location>
</feature>
<dbReference type="Pfam" id="PF13614">
    <property type="entry name" value="AAA_31"/>
    <property type="match status" value="1"/>
</dbReference>
<keyword evidence="10 19" id="KW-0418">Kinase</keyword>
<protein>
    <recommendedName>
        <fullName evidence="4">non-specific protein-tyrosine kinase</fullName>
        <ecNumber evidence="4">2.7.10.2</ecNumber>
    </recommendedName>
</protein>
<evidence type="ECO:0000313" key="19">
    <source>
        <dbReference type="EMBL" id="NVO32567.1"/>
    </source>
</evidence>
<keyword evidence="8 16" id="KW-0812">Transmembrane</keyword>
<dbReference type="EMBL" id="JABKAU010000032">
    <property type="protein sequence ID" value="NVO32567.1"/>
    <property type="molecule type" value="Genomic_DNA"/>
</dbReference>
<comment type="catalytic activity">
    <reaction evidence="15">
        <text>L-tyrosyl-[protein] + ATP = O-phospho-L-tyrosyl-[protein] + ADP + H(+)</text>
        <dbReference type="Rhea" id="RHEA:10596"/>
        <dbReference type="Rhea" id="RHEA-COMP:10136"/>
        <dbReference type="Rhea" id="RHEA-COMP:20101"/>
        <dbReference type="ChEBI" id="CHEBI:15378"/>
        <dbReference type="ChEBI" id="CHEBI:30616"/>
        <dbReference type="ChEBI" id="CHEBI:46858"/>
        <dbReference type="ChEBI" id="CHEBI:61978"/>
        <dbReference type="ChEBI" id="CHEBI:456216"/>
        <dbReference type="EC" id="2.7.10.2"/>
    </reaction>
</comment>
<dbReference type="InterPro" id="IPR050445">
    <property type="entry name" value="Bact_polysacc_biosynth/exp"/>
</dbReference>
<proteinExistence type="inferred from homology"/>
<dbReference type="NCBIfam" id="TIGR01007">
    <property type="entry name" value="eps_fam"/>
    <property type="match status" value="1"/>
</dbReference>
<reference evidence="19 20" key="1">
    <citation type="submission" date="2020-05" db="EMBL/GenBank/DDBJ databases">
        <title>Hymenobacter terrestris sp. nov. and Hymenobacter lapidiphilus sp. nov., isolated from regoliths in Antarctica.</title>
        <authorList>
            <person name="Sedlacek I."/>
            <person name="Pantucek R."/>
            <person name="Zeman M."/>
            <person name="Holochova P."/>
            <person name="Kralova S."/>
            <person name="Stankova E."/>
            <person name="Sedo O."/>
            <person name="Micenkova L."/>
            <person name="Svec P."/>
            <person name="Gupta V."/>
            <person name="Sood U."/>
            <person name="Korpole U.S."/>
            <person name="Lal R."/>
        </authorList>
    </citation>
    <scope>NUCLEOTIDE SEQUENCE [LARGE SCALE GENOMIC DNA]</scope>
    <source>
        <strain evidence="19 20">P5342</strain>
    </source>
</reference>
<accession>A0A7Y7PRX1</accession>
<comment type="caution">
    <text evidence="19">The sequence shown here is derived from an EMBL/GenBank/DDBJ whole genome shotgun (WGS) entry which is preliminary data.</text>
</comment>
<dbReference type="GO" id="GO:0004715">
    <property type="term" value="F:non-membrane spanning protein tyrosine kinase activity"/>
    <property type="evidence" value="ECO:0007669"/>
    <property type="project" value="UniProtKB-EC"/>
</dbReference>
<evidence type="ECO:0000256" key="5">
    <source>
        <dbReference type="ARBA" id="ARBA00022475"/>
    </source>
</evidence>
<evidence type="ECO:0000256" key="1">
    <source>
        <dbReference type="ARBA" id="ARBA00004429"/>
    </source>
</evidence>
<dbReference type="EC" id="2.7.10.2" evidence="4"/>
<evidence type="ECO:0000256" key="8">
    <source>
        <dbReference type="ARBA" id="ARBA00022692"/>
    </source>
</evidence>
<evidence type="ECO:0000256" key="7">
    <source>
        <dbReference type="ARBA" id="ARBA00022679"/>
    </source>
</evidence>
<evidence type="ECO:0000256" key="10">
    <source>
        <dbReference type="ARBA" id="ARBA00022777"/>
    </source>
</evidence>
<evidence type="ECO:0000256" key="11">
    <source>
        <dbReference type="ARBA" id="ARBA00022840"/>
    </source>
</evidence>
<organism evidence="19 20">
    <name type="scientific">Hymenobacter lapidiphilus</name>
    <dbReference type="NCBI Taxonomy" id="2608003"/>
    <lineage>
        <taxon>Bacteria</taxon>
        <taxon>Pseudomonadati</taxon>
        <taxon>Bacteroidota</taxon>
        <taxon>Cytophagia</taxon>
        <taxon>Cytophagales</taxon>
        <taxon>Hymenobacteraceae</taxon>
        <taxon>Hymenobacter</taxon>
    </lineage>
</organism>
<evidence type="ECO:0000256" key="16">
    <source>
        <dbReference type="SAM" id="Phobius"/>
    </source>
</evidence>
<evidence type="ECO:0000256" key="12">
    <source>
        <dbReference type="ARBA" id="ARBA00022989"/>
    </source>
</evidence>
<evidence type="ECO:0000256" key="6">
    <source>
        <dbReference type="ARBA" id="ARBA00022519"/>
    </source>
</evidence>